<protein>
    <submittedName>
        <fullName evidence="3">Uncharacterized protein</fullName>
    </submittedName>
</protein>
<accession>A0A914KIJ0</accession>
<proteinExistence type="predicted"/>
<name>A0A914KIJ0_MELIC</name>
<keyword evidence="1" id="KW-0472">Membrane</keyword>
<evidence type="ECO:0000256" key="1">
    <source>
        <dbReference type="SAM" id="Phobius"/>
    </source>
</evidence>
<organism evidence="2 3">
    <name type="scientific">Meloidogyne incognita</name>
    <name type="common">Southern root-knot nematode worm</name>
    <name type="synonym">Oxyuris incognita</name>
    <dbReference type="NCBI Taxonomy" id="6306"/>
    <lineage>
        <taxon>Eukaryota</taxon>
        <taxon>Metazoa</taxon>
        <taxon>Ecdysozoa</taxon>
        <taxon>Nematoda</taxon>
        <taxon>Chromadorea</taxon>
        <taxon>Rhabditida</taxon>
        <taxon>Tylenchina</taxon>
        <taxon>Tylenchomorpha</taxon>
        <taxon>Tylenchoidea</taxon>
        <taxon>Meloidogynidae</taxon>
        <taxon>Meloidogyninae</taxon>
        <taxon>Meloidogyne</taxon>
        <taxon>Meloidogyne incognita group</taxon>
    </lineage>
</organism>
<dbReference type="Proteomes" id="UP000887563">
    <property type="component" value="Unplaced"/>
</dbReference>
<evidence type="ECO:0000313" key="2">
    <source>
        <dbReference type="Proteomes" id="UP000887563"/>
    </source>
</evidence>
<dbReference type="WBParaSite" id="Minc3s00008g00532">
    <property type="protein sequence ID" value="Minc3s00008g00532"/>
    <property type="gene ID" value="Minc3s00008g00532"/>
</dbReference>
<keyword evidence="1" id="KW-1133">Transmembrane helix</keyword>
<feature type="transmembrane region" description="Helical" evidence="1">
    <location>
        <begin position="69"/>
        <end position="91"/>
    </location>
</feature>
<sequence>MYNSPEACLPFNQNIRYAKLATKSWQTNNNFDWINIMSNSHQTSFFIFNKLNNIFNAKSNSWWTLCYDFLLPFNAVLCAVSKTFFLCLASFRTIFIQKLEELSG</sequence>
<keyword evidence="2" id="KW-1185">Reference proteome</keyword>
<keyword evidence="1" id="KW-0812">Transmembrane</keyword>
<evidence type="ECO:0000313" key="3">
    <source>
        <dbReference type="WBParaSite" id="Minc3s00008g00532"/>
    </source>
</evidence>
<dbReference type="AlphaFoldDB" id="A0A914KIJ0"/>
<reference evidence="3" key="1">
    <citation type="submission" date="2022-11" db="UniProtKB">
        <authorList>
            <consortium name="WormBaseParasite"/>
        </authorList>
    </citation>
    <scope>IDENTIFICATION</scope>
</reference>